<evidence type="ECO:0000313" key="2">
    <source>
        <dbReference type="Proteomes" id="UP000003094"/>
    </source>
</evidence>
<sequence length="147" mass="17329">MEKTNVKVYFSLYGDQFPIDHISKELNLRPTHSHTMGELISRKNNFNIAQTIKHIRKETVWELSTEYEESLDVTVQLNKILKQLLGKEEKIVELSNKYKLECKFMIVIRMNDGFTPALIINKEIIEFTNKIDAEIECDLYSNPYQEE</sequence>
<evidence type="ECO:0000313" key="1">
    <source>
        <dbReference type="EMBL" id="EFU41025.1"/>
    </source>
</evidence>
<dbReference type="EMBL" id="ADHJ01000023">
    <property type="protein sequence ID" value="EFU41025.1"/>
    <property type="molecule type" value="Genomic_DNA"/>
</dbReference>
<protein>
    <recommendedName>
        <fullName evidence="3">DUF4279 domain-containing protein</fullName>
    </recommendedName>
</protein>
<gene>
    <name evidence="1" type="ORF">PVOR_15369</name>
</gene>
<proteinExistence type="predicted"/>
<name>A0A2R9SUF4_9BACL</name>
<dbReference type="Pfam" id="PF14106">
    <property type="entry name" value="DUF4279"/>
    <property type="match status" value="1"/>
</dbReference>
<dbReference type="KEGG" id="pvo:PVOR_15369"/>
<keyword evidence="2" id="KW-1185">Reference proteome</keyword>
<organism evidence="1 2">
    <name type="scientific">Paenibacillus vortex V453</name>
    <dbReference type="NCBI Taxonomy" id="715225"/>
    <lineage>
        <taxon>Bacteria</taxon>
        <taxon>Bacillati</taxon>
        <taxon>Bacillota</taxon>
        <taxon>Bacilli</taxon>
        <taxon>Bacillales</taxon>
        <taxon>Paenibacillaceae</taxon>
        <taxon>Paenibacillus</taxon>
    </lineage>
</organism>
<dbReference type="Proteomes" id="UP000003094">
    <property type="component" value="Unassembled WGS sequence"/>
</dbReference>
<comment type="caution">
    <text evidence="1">The sequence shown here is derived from an EMBL/GenBank/DDBJ whole genome shotgun (WGS) entry which is preliminary data.</text>
</comment>
<reference evidence="1 2" key="1">
    <citation type="journal article" date="2010" name="BMC Genomics">
        <title>Genome sequence of the pattern forming Paenibacillus vortex bacterium reveals potential for thriving in complex environments.</title>
        <authorList>
            <person name="Sirota-Madi A."/>
            <person name="Olender T."/>
            <person name="Helman Y."/>
            <person name="Ingham C."/>
            <person name="Brainis I."/>
            <person name="Roth D."/>
            <person name="Hagi E."/>
            <person name="Brodsky L."/>
            <person name="Leshkowitz D."/>
            <person name="Galatenko V."/>
            <person name="Nikolaev V."/>
            <person name="Mugasimangalam R.C."/>
            <person name="Bransburg-Zabary S."/>
            <person name="Gutnick D.L."/>
            <person name="Lancet D."/>
            <person name="Ben-Jacob E."/>
        </authorList>
    </citation>
    <scope>NUCLEOTIDE SEQUENCE [LARGE SCALE GENOMIC DNA]</scope>
    <source>
        <strain evidence="1 2">V453</strain>
    </source>
</reference>
<accession>A0A2R9SUF4</accession>
<dbReference type="InterPro" id="IPR025459">
    <property type="entry name" value="DUF4279"/>
</dbReference>
<dbReference type="AlphaFoldDB" id="A0A2R9SUF4"/>
<evidence type="ECO:0008006" key="3">
    <source>
        <dbReference type="Google" id="ProtNLM"/>
    </source>
</evidence>